<dbReference type="AlphaFoldDB" id="A0A158G4U8"/>
<reference evidence="3 4" key="1">
    <citation type="submission" date="2016-01" db="EMBL/GenBank/DDBJ databases">
        <authorList>
            <person name="Oliw E.H."/>
        </authorList>
    </citation>
    <scope>NUCLEOTIDE SEQUENCE [LARGE SCALE GENOMIC DNA]</scope>
    <source>
        <strain evidence="3">LMG 27134</strain>
    </source>
</reference>
<dbReference type="InterPro" id="IPR058163">
    <property type="entry name" value="LysR-type_TF_proteobact-type"/>
</dbReference>
<dbReference type="GO" id="GO:0043565">
    <property type="term" value="F:sequence-specific DNA binding"/>
    <property type="evidence" value="ECO:0007669"/>
    <property type="project" value="TreeGrafter"/>
</dbReference>
<gene>
    <name evidence="3" type="ORF">AWB69_01994</name>
</gene>
<evidence type="ECO:0000259" key="2">
    <source>
        <dbReference type="Pfam" id="PF03466"/>
    </source>
</evidence>
<accession>A0A158G4U8</accession>
<dbReference type="PANTHER" id="PTHR30537">
    <property type="entry name" value="HTH-TYPE TRANSCRIPTIONAL REGULATOR"/>
    <property type="match status" value="1"/>
</dbReference>
<evidence type="ECO:0000313" key="3">
    <source>
        <dbReference type="EMBL" id="SAL26440.1"/>
    </source>
</evidence>
<dbReference type="SUPFAM" id="SSF53850">
    <property type="entry name" value="Periplasmic binding protein-like II"/>
    <property type="match status" value="1"/>
</dbReference>
<dbReference type="Proteomes" id="UP000054683">
    <property type="component" value="Unassembled WGS sequence"/>
</dbReference>
<sequence>MGFDFHAAGKLAKVKLDGFLQIDDEHGCLLADIEGVGLLQPSRLAAEPYLRSGQLREVLPAWRPVPSPVSLVYLAGRQMSSRLRALVDWLSERFDENRRVEAPTVTQCVQRKMTAMSGGPERSMADLTIEPL</sequence>
<protein>
    <submittedName>
        <fullName evidence="3">LysR family transcriptional regulator</fullName>
    </submittedName>
</protein>
<dbReference type="GO" id="GO:0006351">
    <property type="term" value="P:DNA-templated transcription"/>
    <property type="evidence" value="ECO:0007669"/>
    <property type="project" value="TreeGrafter"/>
</dbReference>
<dbReference type="Pfam" id="PF03466">
    <property type="entry name" value="LysR_substrate"/>
    <property type="match status" value="1"/>
</dbReference>
<evidence type="ECO:0000256" key="1">
    <source>
        <dbReference type="ARBA" id="ARBA00009437"/>
    </source>
</evidence>
<evidence type="ECO:0000313" key="4">
    <source>
        <dbReference type="Proteomes" id="UP000054683"/>
    </source>
</evidence>
<dbReference type="InterPro" id="IPR005119">
    <property type="entry name" value="LysR_subst-bd"/>
</dbReference>
<feature type="domain" description="LysR substrate-binding" evidence="2">
    <location>
        <begin position="6"/>
        <end position="94"/>
    </location>
</feature>
<dbReference type="EMBL" id="FCOK02000009">
    <property type="protein sequence ID" value="SAL26440.1"/>
    <property type="molecule type" value="Genomic_DNA"/>
</dbReference>
<dbReference type="PANTHER" id="PTHR30537:SF72">
    <property type="entry name" value="LYSR FAMILY TRANSCRIPTIONAL REGULATOR"/>
    <property type="match status" value="1"/>
</dbReference>
<comment type="similarity">
    <text evidence="1">Belongs to the LysR transcriptional regulatory family.</text>
</comment>
<name>A0A158G4U8_9BURK</name>
<dbReference type="GO" id="GO:0003700">
    <property type="term" value="F:DNA-binding transcription factor activity"/>
    <property type="evidence" value="ECO:0007669"/>
    <property type="project" value="TreeGrafter"/>
</dbReference>
<dbReference type="Gene3D" id="3.40.190.290">
    <property type="match status" value="1"/>
</dbReference>
<proteinExistence type="inferred from homology"/>
<organism evidence="3 4">
    <name type="scientific">Caballeronia udeis</name>
    <dbReference type="NCBI Taxonomy" id="1232866"/>
    <lineage>
        <taxon>Bacteria</taxon>
        <taxon>Pseudomonadati</taxon>
        <taxon>Pseudomonadota</taxon>
        <taxon>Betaproteobacteria</taxon>
        <taxon>Burkholderiales</taxon>
        <taxon>Burkholderiaceae</taxon>
        <taxon>Caballeronia</taxon>
    </lineage>
</organism>